<comment type="caution">
    <text evidence="2">The sequence shown here is derived from an EMBL/GenBank/DDBJ whole genome shotgun (WGS) entry which is preliminary data.</text>
</comment>
<dbReference type="InterPro" id="IPR000835">
    <property type="entry name" value="HTH_MarR-typ"/>
</dbReference>
<feature type="domain" description="HTH marR-type" evidence="1">
    <location>
        <begin position="1"/>
        <end position="137"/>
    </location>
</feature>
<dbReference type="PANTHER" id="PTHR33164:SF99">
    <property type="entry name" value="MARR FAMILY REGULATORY PROTEIN"/>
    <property type="match status" value="1"/>
</dbReference>
<dbReference type="InterPro" id="IPR039422">
    <property type="entry name" value="MarR/SlyA-like"/>
</dbReference>
<accession>A0ABW5VWU6</accession>
<evidence type="ECO:0000313" key="3">
    <source>
        <dbReference type="Proteomes" id="UP001597479"/>
    </source>
</evidence>
<dbReference type="SUPFAM" id="SSF46785">
    <property type="entry name" value="Winged helix' DNA-binding domain"/>
    <property type="match status" value="1"/>
</dbReference>
<dbReference type="InterPro" id="IPR036390">
    <property type="entry name" value="WH_DNA-bd_sf"/>
</dbReference>
<dbReference type="SMART" id="SM00347">
    <property type="entry name" value="HTH_MARR"/>
    <property type="match status" value="1"/>
</dbReference>
<dbReference type="RefSeq" id="WP_377187200.1">
    <property type="nucleotide sequence ID" value="NZ_JBHUOG010000002.1"/>
</dbReference>
<dbReference type="EMBL" id="JBHUOG010000002">
    <property type="protein sequence ID" value="MFD2796138.1"/>
    <property type="molecule type" value="Genomic_DNA"/>
</dbReference>
<evidence type="ECO:0000313" key="2">
    <source>
        <dbReference type="EMBL" id="MFD2796138.1"/>
    </source>
</evidence>
<dbReference type="Gene3D" id="1.10.10.10">
    <property type="entry name" value="Winged helix-like DNA-binding domain superfamily/Winged helix DNA-binding domain"/>
    <property type="match status" value="1"/>
</dbReference>
<keyword evidence="3" id="KW-1185">Reference proteome</keyword>
<evidence type="ECO:0000259" key="1">
    <source>
        <dbReference type="PROSITE" id="PS50995"/>
    </source>
</evidence>
<sequence length="155" mass="16953">MTTPDLTAVVAATHDIWMRTNDLIGQSLAEHQMTPATFQALWVIDPDEPPPSMKLMAERLYCNAPNLTFISNQLVDRGLVERAVDPDDRRSRVLVLTARGRQVRDELVRATLEKTPLAVLSAVELRQLSALLQRVAGPDGQPAANAQFSGGPSSI</sequence>
<reference evidence="3" key="1">
    <citation type="journal article" date="2019" name="Int. J. Syst. Evol. Microbiol.">
        <title>The Global Catalogue of Microorganisms (GCM) 10K type strain sequencing project: providing services to taxonomists for standard genome sequencing and annotation.</title>
        <authorList>
            <consortium name="The Broad Institute Genomics Platform"/>
            <consortium name="The Broad Institute Genome Sequencing Center for Infectious Disease"/>
            <person name="Wu L."/>
            <person name="Ma J."/>
        </authorList>
    </citation>
    <scope>NUCLEOTIDE SEQUENCE [LARGE SCALE GENOMIC DNA]</scope>
    <source>
        <strain evidence="3">CCM 7044</strain>
    </source>
</reference>
<gene>
    <name evidence="2" type="ORF">ACFS27_21435</name>
</gene>
<dbReference type="Proteomes" id="UP001597479">
    <property type="component" value="Unassembled WGS sequence"/>
</dbReference>
<proteinExistence type="predicted"/>
<dbReference type="Pfam" id="PF01047">
    <property type="entry name" value="MarR"/>
    <property type="match status" value="1"/>
</dbReference>
<organism evidence="2 3">
    <name type="scientific">Promicromonospora vindobonensis</name>
    <dbReference type="NCBI Taxonomy" id="195748"/>
    <lineage>
        <taxon>Bacteria</taxon>
        <taxon>Bacillati</taxon>
        <taxon>Actinomycetota</taxon>
        <taxon>Actinomycetes</taxon>
        <taxon>Micrococcales</taxon>
        <taxon>Promicromonosporaceae</taxon>
        <taxon>Promicromonospora</taxon>
    </lineage>
</organism>
<protein>
    <submittedName>
        <fullName evidence="2">MarR family winged helix-turn-helix transcriptional regulator</fullName>
    </submittedName>
</protein>
<dbReference type="PANTHER" id="PTHR33164">
    <property type="entry name" value="TRANSCRIPTIONAL REGULATOR, MARR FAMILY"/>
    <property type="match status" value="1"/>
</dbReference>
<dbReference type="InterPro" id="IPR036388">
    <property type="entry name" value="WH-like_DNA-bd_sf"/>
</dbReference>
<dbReference type="PROSITE" id="PS50995">
    <property type="entry name" value="HTH_MARR_2"/>
    <property type="match status" value="1"/>
</dbReference>
<name>A0ABW5VWU6_9MICO</name>